<comment type="caution">
    <text evidence="1">The sequence shown here is derived from an EMBL/GenBank/DDBJ whole genome shotgun (WGS) entry which is preliminary data.</text>
</comment>
<organism evidence="1 2">
    <name type="scientific">Cocos nucifera</name>
    <name type="common">Coconut palm</name>
    <dbReference type="NCBI Taxonomy" id="13894"/>
    <lineage>
        <taxon>Eukaryota</taxon>
        <taxon>Viridiplantae</taxon>
        <taxon>Streptophyta</taxon>
        <taxon>Embryophyta</taxon>
        <taxon>Tracheophyta</taxon>
        <taxon>Spermatophyta</taxon>
        <taxon>Magnoliopsida</taxon>
        <taxon>Liliopsida</taxon>
        <taxon>Arecaceae</taxon>
        <taxon>Arecoideae</taxon>
        <taxon>Cocoseae</taxon>
        <taxon>Attaleinae</taxon>
        <taxon>Cocos</taxon>
    </lineage>
</organism>
<protein>
    <submittedName>
        <fullName evidence="1">Uncharacterized protein</fullName>
    </submittedName>
</protein>
<dbReference type="Proteomes" id="UP000797356">
    <property type="component" value="Chromosome 12"/>
</dbReference>
<accession>A0A8K0N9P4</accession>
<evidence type="ECO:0000313" key="2">
    <source>
        <dbReference type="Proteomes" id="UP000797356"/>
    </source>
</evidence>
<dbReference type="EMBL" id="CM017883">
    <property type="protein sequence ID" value="KAG1365134.1"/>
    <property type="molecule type" value="Genomic_DNA"/>
</dbReference>
<keyword evidence="2" id="KW-1185">Reference proteome</keyword>
<sequence length="87" mass="9904">MKYKRREVRIELISMSLAPKDKYLFFQETNLFSSFCTLVIQTDFGGLPSLRGRPKYIKGVHTSGWLTQAATSNLSSLHRPIAEAKLL</sequence>
<name>A0A8K0N9P4_COCNU</name>
<evidence type="ECO:0000313" key="1">
    <source>
        <dbReference type="EMBL" id="KAG1365134.1"/>
    </source>
</evidence>
<proteinExistence type="predicted"/>
<reference evidence="1" key="1">
    <citation type="journal article" date="2017" name="Gigascience">
        <title>The genome draft of coconut (Cocos nucifera).</title>
        <authorList>
            <person name="Xiao Y."/>
            <person name="Xu P."/>
            <person name="Fan H."/>
            <person name="Baudouin L."/>
            <person name="Xia W."/>
            <person name="Bocs S."/>
            <person name="Xu J."/>
            <person name="Li Q."/>
            <person name="Guo A."/>
            <person name="Zhou L."/>
            <person name="Li J."/>
            <person name="Wu Y."/>
            <person name="Ma Z."/>
            <person name="Armero A."/>
            <person name="Issali A.E."/>
            <person name="Liu N."/>
            <person name="Peng M."/>
            <person name="Yang Y."/>
        </authorList>
    </citation>
    <scope>NUCLEOTIDE SEQUENCE</scope>
    <source>
        <tissue evidence="1">Spear leaf of Hainan Tall coconut</tissue>
    </source>
</reference>
<dbReference type="AlphaFoldDB" id="A0A8K0N9P4"/>
<gene>
    <name evidence="1" type="ORF">COCNU_12G001340</name>
</gene>
<reference evidence="1" key="2">
    <citation type="submission" date="2019-07" db="EMBL/GenBank/DDBJ databases">
        <authorList>
            <person name="Yang Y."/>
            <person name="Bocs S."/>
            <person name="Baudouin L."/>
        </authorList>
    </citation>
    <scope>NUCLEOTIDE SEQUENCE</scope>
    <source>
        <tissue evidence="1">Spear leaf of Hainan Tall coconut</tissue>
    </source>
</reference>